<evidence type="ECO:0000313" key="2">
    <source>
        <dbReference type="Proteomes" id="UP001652600"/>
    </source>
</evidence>
<accession>A0A1S3BVJ4</accession>
<dbReference type="Proteomes" id="UP001652600">
    <property type="component" value="Chromosome 7"/>
</dbReference>
<dbReference type="GO" id="GO:0006508">
    <property type="term" value="P:proteolysis"/>
    <property type="evidence" value="ECO:0007669"/>
    <property type="project" value="InterPro"/>
</dbReference>
<dbReference type="GO" id="GO:0016752">
    <property type="term" value="F:sinapoyltransferase activity"/>
    <property type="evidence" value="ECO:0007669"/>
    <property type="project" value="UniProtKB-ARBA"/>
</dbReference>
<dbReference type="InterPro" id="IPR029058">
    <property type="entry name" value="AB_hydrolase_fold"/>
</dbReference>
<protein>
    <submittedName>
        <fullName evidence="3">Serine carboxypeptidase-like 2</fullName>
    </submittedName>
</protein>
<dbReference type="Gramene" id="MELO3C016829.2.1">
    <property type="protein sequence ID" value="MELO3C016829.2.1"/>
    <property type="gene ID" value="MELO3C016829.2"/>
</dbReference>
<dbReference type="Pfam" id="PF00450">
    <property type="entry name" value="Peptidase_S10"/>
    <property type="match status" value="1"/>
</dbReference>
<evidence type="ECO:0000256" key="1">
    <source>
        <dbReference type="ARBA" id="ARBA00009431"/>
    </source>
</evidence>
<comment type="similarity">
    <text evidence="1">Belongs to the peptidase S10 family.</text>
</comment>
<evidence type="ECO:0000313" key="3">
    <source>
        <dbReference type="RefSeq" id="XP_008452664.2"/>
    </source>
</evidence>
<dbReference type="PANTHER" id="PTHR11802:SF29">
    <property type="entry name" value="SERINE CARBOXYPEPTIDASE-LIKE 19"/>
    <property type="match status" value="1"/>
</dbReference>
<dbReference type="RefSeq" id="XP_008452664.2">
    <property type="nucleotide sequence ID" value="XM_008454442.3"/>
</dbReference>
<dbReference type="GO" id="GO:0004185">
    <property type="term" value="F:serine-type carboxypeptidase activity"/>
    <property type="evidence" value="ECO:0007669"/>
    <property type="project" value="InterPro"/>
</dbReference>
<organism evidence="2 3">
    <name type="scientific">Cucumis melo</name>
    <name type="common">Muskmelon</name>
    <dbReference type="NCBI Taxonomy" id="3656"/>
    <lineage>
        <taxon>Eukaryota</taxon>
        <taxon>Viridiplantae</taxon>
        <taxon>Streptophyta</taxon>
        <taxon>Embryophyta</taxon>
        <taxon>Tracheophyta</taxon>
        <taxon>Spermatophyta</taxon>
        <taxon>Magnoliopsida</taxon>
        <taxon>eudicotyledons</taxon>
        <taxon>Gunneridae</taxon>
        <taxon>Pentapetalae</taxon>
        <taxon>rosids</taxon>
        <taxon>fabids</taxon>
        <taxon>Cucurbitales</taxon>
        <taxon>Cucurbitaceae</taxon>
        <taxon>Benincaseae</taxon>
        <taxon>Cucumis</taxon>
    </lineage>
</organism>
<dbReference type="Gene3D" id="3.40.50.1820">
    <property type="entry name" value="alpha/beta hydrolase"/>
    <property type="match status" value="1"/>
</dbReference>
<proteinExistence type="inferred from homology"/>
<dbReference type="AlphaFoldDB" id="A0A1S3BVJ4"/>
<sequence length="489" mass="54978">MGVFLYRPTGIYVTYANIDLSPMATLLFRSAVFFLLLLFQLPSSSAGVSSRSVKHLPGFSGPLPFELETGYVGVGEREEIQLFYYFVKSEGNPKNDPLIVWLTGGPGCSSVSGFAFENGPLNFKIEEYNGSLPQLQLNPYSWTKNCSIIFLDSPVGSGFSYGKTLQSLNSGDLTQVHHIHQFLRKWLVEHPEFTSNPFYVGGDSYSGITVPAIAYEILEGNKHILPAINLQGYILGNPVTDTNTNDNYAIPFAHSMTLISDELFESLTSSCKGEYMNIDPSNTECLRHYDTYEKTISEINIGHILFRHCPPDSAKPQGFSRRRRSLYNSNQVLEEPKPPLPTLGCPTYPYVLGSYWLNDNQVREALHIREGTIGEWIRCNLQGEYTYDITNSVPYHANLSSRGCRSLIYSGDHDFMVPTLNTLTWIKSLNYPIVKDWRPWFIKDQVGGYTRTYANGMTFATIKGGGHTADYAPEPCSVVFRRWITNNSL</sequence>
<dbReference type="PANTHER" id="PTHR11802">
    <property type="entry name" value="SERINE PROTEASE FAMILY S10 SERINE CARBOXYPEPTIDASE"/>
    <property type="match status" value="1"/>
</dbReference>
<name>A0A1S3BVJ4_CUCME</name>
<dbReference type="PRINTS" id="PR00724">
    <property type="entry name" value="CRBOXYPTASEC"/>
</dbReference>
<dbReference type="InterPro" id="IPR001563">
    <property type="entry name" value="Peptidase_S10"/>
</dbReference>
<dbReference type="GO" id="GO:0019748">
    <property type="term" value="P:secondary metabolic process"/>
    <property type="evidence" value="ECO:0007669"/>
    <property type="project" value="UniProtKB-ARBA"/>
</dbReference>
<dbReference type="InParanoid" id="A0A1S3BVJ4"/>
<dbReference type="SUPFAM" id="SSF53474">
    <property type="entry name" value="alpha/beta-Hydrolases"/>
    <property type="match status" value="1"/>
</dbReference>
<reference evidence="3" key="1">
    <citation type="submission" date="2025-08" db="UniProtKB">
        <authorList>
            <consortium name="RefSeq"/>
        </authorList>
    </citation>
    <scope>IDENTIFICATION</scope>
    <source>
        <tissue evidence="3">Stem</tissue>
    </source>
</reference>
<dbReference type="KEGG" id="cmo:103493615"/>
<dbReference type="GeneID" id="103493615"/>
<gene>
    <name evidence="3" type="primary">LOC103493615</name>
</gene>
<dbReference type="eggNOG" id="KOG1282">
    <property type="taxonomic scope" value="Eukaryota"/>
</dbReference>
<keyword evidence="2" id="KW-1185">Reference proteome</keyword>